<dbReference type="Proteomes" id="UP001153269">
    <property type="component" value="Unassembled WGS sequence"/>
</dbReference>
<feature type="region of interest" description="Disordered" evidence="1">
    <location>
        <begin position="30"/>
        <end position="123"/>
    </location>
</feature>
<organism evidence="2 3">
    <name type="scientific">Pleuronectes platessa</name>
    <name type="common">European plaice</name>
    <dbReference type="NCBI Taxonomy" id="8262"/>
    <lineage>
        <taxon>Eukaryota</taxon>
        <taxon>Metazoa</taxon>
        <taxon>Chordata</taxon>
        <taxon>Craniata</taxon>
        <taxon>Vertebrata</taxon>
        <taxon>Euteleostomi</taxon>
        <taxon>Actinopterygii</taxon>
        <taxon>Neopterygii</taxon>
        <taxon>Teleostei</taxon>
        <taxon>Neoteleostei</taxon>
        <taxon>Acanthomorphata</taxon>
        <taxon>Carangaria</taxon>
        <taxon>Pleuronectiformes</taxon>
        <taxon>Pleuronectoidei</taxon>
        <taxon>Pleuronectidae</taxon>
        <taxon>Pleuronectes</taxon>
    </lineage>
</organism>
<dbReference type="EMBL" id="CADEAL010001102">
    <property type="protein sequence ID" value="CAB1428949.1"/>
    <property type="molecule type" value="Genomic_DNA"/>
</dbReference>
<keyword evidence="3" id="KW-1185">Reference proteome</keyword>
<evidence type="ECO:0000313" key="2">
    <source>
        <dbReference type="EMBL" id="CAB1428949.1"/>
    </source>
</evidence>
<protein>
    <submittedName>
        <fullName evidence="2">Uncharacterized protein</fullName>
    </submittedName>
</protein>
<name>A0A9N7UBS6_PLEPL</name>
<dbReference type="AlphaFoldDB" id="A0A9N7UBS6"/>
<evidence type="ECO:0000313" key="3">
    <source>
        <dbReference type="Proteomes" id="UP001153269"/>
    </source>
</evidence>
<proteinExistence type="predicted"/>
<comment type="caution">
    <text evidence="2">The sequence shown here is derived from an EMBL/GenBank/DDBJ whole genome shotgun (WGS) entry which is preliminary data.</text>
</comment>
<accession>A0A9N7UBS6</accession>
<feature type="compositionally biased region" description="Basic and acidic residues" evidence="1">
    <location>
        <begin position="204"/>
        <end position="259"/>
    </location>
</feature>
<feature type="compositionally biased region" description="Basic and acidic residues" evidence="1">
    <location>
        <begin position="54"/>
        <end position="74"/>
    </location>
</feature>
<reference evidence="2" key="1">
    <citation type="submission" date="2020-03" db="EMBL/GenBank/DDBJ databases">
        <authorList>
            <person name="Weist P."/>
        </authorList>
    </citation>
    <scope>NUCLEOTIDE SEQUENCE</scope>
</reference>
<sequence>MQDDSVTGRQADGCVRRINTCLAAAHRGERGVNGAGGERVKRRRDECLPSVMSSHDEEVSRGGEERSVMDEPGPRRRGHLPALPPRRPLTGLLALQQGVEPPELRDLTEKSSRRGGSLKEACFPCDTETIKRLRWRLEMIHVICESSGGERREPGSSRPRSISPGSEPLSTLSSSSALHTDSSRQEKHLKPEERLEEAAGSTRGQRDEQRGTTREGRLERDDQRGTNREGRLERDDRRGTTGEGRLERDDREGRLERDD</sequence>
<feature type="compositionally biased region" description="Low complexity" evidence="1">
    <location>
        <begin position="156"/>
        <end position="180"/>
    </location>
</feature>
<feature type="compositionally biased region" description="Basic and acidic residues" evidence="1">
    <location>
        <begin position="102"/>
        <end position="112"/>
    </location>
</feature>
<feature type="compositionally biased region" description="Basic and acidic residues" evidence="1">
    <location>
        <begin position="181"/>
        <end position="197"/>
    </location>
</feature>
<gene>
    <name evidence="2" type="ORF">PLEPLA_LOCUS16924</name>
</gene>
<evidence type="ECO:0000256" key="1">
    <source>
        <dbReference type="SAM" id="MobiDB-lite"/>
    </source>
</evidence>
<feature type="region of interest" description="Disordered" evidence="1">
    <location>
        <begin position="144"/>
        <end position="259"/>
    </location>
</feature>